<dbReference type="RefSeq" id="WP_098502406.1">
    <property type="nucleotide sequence ID" value="NZ_PDJQ01000001.1"/>
</dbReference>
<comment type="caution">
    <text evidence="1">The sequence shown here is derived from an EMBL/GenBank/DDBJ whole genome shotgun (WGS) entry which is preliminary data.</text>
</comment>
<dbReference type="AlphaFoldDB" id="A0A2A9HCQ6"/>
<protein>
    <recommendedName>
        <fullName evidence="3">Helix-turn-helix domain-containing protein</fullName>
    </recommendedName>
</protein>
<proteinExistence type="predicted"/>
<reference evidence="1 2" key="1">
    <citation type="submission" date="2017-09" db="EMBL/GenBank/DDBJ databases">
        <title>Sequencing the genomes of two abundant thermophiles in Great Basin hot springs: Thermocrinis jamiesonii and novel Chloroflexi Thermoflexus hugenholtzii.</title>
        <authorList>
            <person name="Hedlund B."/>
        </authorList>
    </citation>
    <scope>NUCLEOTIDE SEQUENCE [LARGE SCALE GENOMIC DNA]</scope>
    <source>
        <strain evidence="1 2">G233</strain>
    </source>
</reference>
<evidence type="ECO:0000313" key="1">
    <source>
        <dbReference type="EMBL" id="PFG72910.1"/>
    </source>
</evidence>
<evidence type="ECO:0000313" key="2">
    <source>
        <dbReference type="Proteomes" id="UP000223071"/>
    </source>
</evidence>
<gene>
    <name evidence="1" type="ORF">A9A59_0103</name>
</gene>
<dbReference type="EMBL" id="PDJQ01000001">
    <property type="protein sequence ID" value="PFG72910.1"/>
    <property type="molecule type" value="Genomic_DNA"/>
</dbReference>
<keyword evidence="2" id="KW-1185">Reference proteome</keyword>
<name>A0A2A9HCQ6_TEPT2</name>
<organism evidence="1 2">
    <name type="scientific">Tepidiforma thermophila (strain KCTC 52669 / CGMCC 1.13589 / G233)</name>
    <dbReference type="NCBI Taxonomy" id="2761530"/>
    <lineage>
        <taxon>Bacteria</taxon>
        <taxon>Bacillati</taxon>
        <taxon>Chloroflexota</taxon>
        <taxon>Tepidiformia</taxon>
        <taxon>Tepidiformales</taxon>
        <taxon>Tepidiformaceae</taxon>
        <taxon>Tepidiforma</taxon>
    </lineage>
</organism>
<sequence length="99" mass="11190">MYQPSEVLRVLGRHHVRELNGYQQRLVAAICVGWAPPDIAAASGQSSKAVYRHIRELACHVLDPVGFEPTRAFLRTWAELHGTCCCAPAFKMIRENRIF</sequence>
<dbReference type="Proteomes" id="UP000223071">
    <property type="component" value="Unassembled WGS sequence"/>
</dbReference>
<evidence type="ECO:0008006" key="3">
    <source>
        <dbReference type="Google" id="ProtNLM"/>
    </source>
</evidence>
<accession>A0A2A9HCQ6</accession>